<evidence type="ECO:0000313" key="4">
    <source>
        <dbReference type="EMBL" id="OJJ89463.1"/>
    </source>
</evidence>
<dbReference type="SUPFAM" id="SSF46689">
    <property type="entry name" value="Homeodomain-like"/>
    <property type="match status" value="1"/>
</dbReference>
<protein>
    <recommendedName>
        <fullName evidence="6">MYB DNA-binding domain protein</fullName>
    </recommendedName>
</protein>
<dbReference type="PROSITE" id="PS51294">
    <property type="entry name" value="HTH_MYB"/>
    <property type="match status" value="1"/>
</dbReference>
<organism evidence="4 5">
    <name type="scientific">Aspergillus glaucus CBS 516.65</name>
    <dbReference type="NCBI Taxonomy" id="1160497"/>
    <lineage>
        <taxon>Eukaryota</taxon>
        <taxon>Fungi</taxon>
        <taxon>Dikarya</taxon>
        <taxon>Ascomycota</taxon>
        <taxon>Pezizomycotina</taxon>
        <taxon>Eurotiomycetes</taxon>
        <taxon>Eurotiomycetidae</taxon>
        <taxon>Eurotiales</taxon>
        <taxon>Aspergillaceae</taxon>
        <taxon>Aspergillus</taxon>
        <taxon>Aspergillus subgen. Aspergillus</taxon>
    </lineage>
</organism>
<dbReference type="GeneID" id="34464861"/>
<keyword evidence="5" id="KW-1185">Reference proteome</keyword>
<dbReference type="SMART" id="SM00717">
    <property type="entry name" value="SANT"/>
    <property type="match status" value="1"/>
</dbReference>
<dbReference type="PANTHER" id="PTHR23246">
    <property type="entry name" value="NEW-GLUE PROTEIN"/>
    <property type="match status" value="1"/>
</dbReference>
<dbReference type="EMBL" id="KV878888">
    <property type="protein sequence ID" value="OJJ89463.1"/>
    <property type="molecule type" value="Genomic_DNA"/>
</dbReference>
<feature type="region of interest" description="Disordered" evidence="1">
    <location>
        <begin position="263"/>
        <end position="293"/>
    </location>
</feature>
<dbReference type="STRING" id="1160497.A0A1L9VZV7"/>
<dbReference type="InterPro" id="IPR017930">
    <property type="entry name" value="Myb_dom"/>
</dbReference>
<feature type="domain" description="HTH myb-type" evidence="3">
    <location>
        <begin position="90"/>
        <end position="143"/>
    </location>
</feature>
<dbReference type="InterPro" id="IPR009057">
    <property type="entry name" value="Homeodomain-like_sf"/>
</dbReference>
<dbReference type="AlphaFoldDB" id="A0A1L9VZV7"/>
<feature type="region of interest" description="Disordered" evidence="1">
    <location>
        <begin position="202"/>
        <end position="242"/>
    </location>
</feature>
<feature type="domain" description="Myb-like" evidence="2">
    <location>
        <begin position="90"/>
        <end position="139"/>
    </location>
</feature>
<sequence length="293" mass="32055">MIALQNPALLPSAKVDISLLLKPQDEEERSPPGTSTAAFPSRVVPSGPVLPPMSIASSPVSGPSVPPPSITKIPASIPAKRLQPAHTAESPAKKQSKWSPEEDALIIELRGSGMKWEDISRRLPGRSAISCRLHYQNYLERRSEWDEDKKNKLARLYERFKAEMWSKVAEEMAIPWRAAEAMHWQLGEQEMARRAGVVPFSLSSTAIDPPSTRSRRTSGASLSRSRKGSMTRPVPPPQLPSVEELTAGVPAYAPAPPFPPTRELSYRMGPMEMSGSHGGHLGHSIGFPPRTLP</sequence>
<reference evidence="5" key="1">
    <citation type="journal article" date="2017" name="Genome Biol.">
        <title>Comparative genomics reveals high biological diversity and specific adaptations in the industrially and medically important fungal genus Aspergillus.</title>
        <authorList>
            <person name="de Vries R.P."/>
            <person name="Riley R."/>
            <person name="Wiebenga A."/>
            <person name="Aguilar-Osorio G."/>
            <person name="Amillis S."/>
            <person name="Uchima C.A."/>
            <person name="Anderluh G."/>
            <person name="Asadollahi M."/>
            <person name="Askin M."/>
            <person name="Barry K."/>
            <person name="Battaglia E."/>
            <person name="Bayram O."/>
            <person name="Benocci T."/>
            <person name="Braus-Stromeyer S.A."/>
            <person name="Caldana C."/>
            <person name="Canovas D."/>
            <person name="Cerqueira G.C."/>
            <person name="Chen F."/>
            <person name="Chen W."/>
            <person name="Choi C."/>
            <person name="Clum A."/>
            <person name="Dos Santos R.A."/>
            <person name="Damasio A.R."/>
            <person name="Diallinas G."/>
            <person name="Emri T."/>
            <person name="Fekete E."/>
            <person name="Flipphi M."/>
            <person name="Freyberg S."/>
            <person name="Gallo A."/>
            <person name="Gournas C."/>
            <person name="Habgood R."/>
            <person name="Hainaut M."/>
            <person name="Harispe M.L."/>
            <person name="Henrissat B."/>
            <person name="Hilden K.S."/>
            <person name="Hope R."/>
            <person name="Hossain A."/>
            <person name="Karabika E."/>
            <person name="Karaffa L."/>
            <person name="Karanyi Z."/>
            <person name="Krasevec N."/>
            <person name="Kuo A."/>
            <person name="Kusch H."/>
            <person name="LaButti K."/>
            <person name="Lagendijk E.L."/>
            <person name="Lapidus A."/>
            <person name="Levasseur A."/>
            <person name="Lindquist E."/>
            <person name="Lipzen A."/>
            <person name="Logrieco A.F."/>
            <person name="MacCabe A."/>
            <person name="Maekelae M.R."/>
            <person name="Malavazi I."/>
            <person name="Melin P."/>
            <person name="Meyer V."/>
            <person name="Mielnichuk N."/>
            <person name="Miskei M."/>
            <person name="Molnar A.P."/>
            <person name="Mule G."/>
            <person name="Ngan C.Y."/>
            <person name="Orejas M."/>
            <person name="Orosz E."/>
            <person name="Ouedraogo J.P."/>
            <person name="Overkamp K.M."/>
            <person name="Park H.-S."/>
            <person name="Perrone G."/>
            <person name="Piumi F."/>
            <person name="Punt P.J."/>
            <person name="Ram A.F."/>
            <person name="Ramon A."/>
            <person name="Rauscher S."/>
            <person name="Record E."/>
            <person name="Riano-Pachon D.M."/>
            <person name="Robert V."/>
            <person name="Roehrig J."/>
            <person name="Ruller R."/>
            <person name="Salamov A."/>
            <person name="Salih N.S."/>
            <person name="Samson R.A."/>
            <person name="Sandor E."/>
            <person name="Sanguinetti M."/>
            <person name="Schuetze T."/>
            <person name="Sepcic K."/>
            <person name="Shelest E."/>
            <person name="Sherlock G."/>
            <person name="Sophianopoulou V."/>
            <person name="Squina F.M."/>
            <person name="Sun H."/>
            <person name="Susca A."/>
            <person name="Todd R.B."/>
            <person name="Tsang A."/>
            <person name="Unkles S.E."/>
            <person name="van de Wiele N."/>
            <person name="van Rossen-Uffink D."/>
            <person name="Oliveira J.V."/>
            <person name="Vesth T.C."/>
            <person name="Visser J."/>
            <person name="Yu J.-H."/>
            <person name="Zhou M."/>
            <person name="Andersen M.R."/>
            <person name="Archer D.B."/>
            <person name="Baker S.E."/>
            <person name="Benoit I."/>
            <person name="Brakhage A.A."/>
            <person name="Braus G.H."/>
            <person name="Fischer R."/>
            <person name="Frisvad J.C."/>
            <person name="Goldman G.H."/>
            <person name="Houbraken J."/>
            <person name="Oakley B."/>
            <person name="Pocsi I."/>
            <person name="Scazzocchio C."/>
            <person name="Seiboth B."/>
            <person name="vanKuyk P.A."/>
            <person name="Wortman J."/>
            <person name="Dyer P.S."/>
            <person name="Grigoriev I.V."/>
        </authorList>
    </citation>
    <scope>NUCLEOTIDE SEQUENCE [LARGE SCALE GENOMIC DNA]</scope>
    <source>
        <strain evidence="5">CBS 516.65</strain>
    </source>
</reference>
<dbReference type="RefSeq" id="XP_022406125.1">
    <property type="nucleotide sequence ID" value="XM_022548601.1"/>
</dbReference>
<dbReference type="InterPro" id="IPR053095">
    <property type="entry name" value="Actin-binding/GATA_Znf"/>
</dbReference>
<dbReference type="InterPro" id="IPR001005">
    <property type="entry name" value="SANT/Myb"/>
</dbReference>
<gene>
    <name evidence="4" type="ORF">ASPGLDRAFT_62948</name>
</gene>
<evidence type="ECO:0008006" key="6">
    <source>
        <dbReference type="Google" id="ProtNLM"/>
    </source>
</evidence>
<evidence type="ECO:0000256" key="1">
    <source>
        <dbReference type="SAM" id="MobiDB-lite"/>
    </source>
</evidence>
<evidence type="ECO:0000313" key="5">
    <source>
        <dbReference type="Proteomes" id="UP000184300"/>
    </source>
</evidence>
<dbReference type="PROSITE" id="PS50090">
    <property type="entry name" value="MYB_LIKE"/>
    <property type="match status" value="1"/>
</dbReference>
<evidence type="ECO:0000259" key="3">
    <source>
        <dbReference type="PROSITE" id="PS51294"/>
    </source>
</evidence>
<dbReference type="OrthoDB" id="2350934at2759"/>
<evidence type="ECO:0000259" key="2">
    <source>
        <dbReference type="PROSITE" id="PS50090"/>
    </source>
</evidence>
<dbReference type="Gene3D" id="1.10.10.60">
    <property type="entry name" value="Homeodomain-like"/>
    <property type="match status" value="1"/>
</dbReference>
<proteinExistence type="predicted"/>
<dbReference type="Pfam" id="PF00249">
    <property type="entry name" value="Myb_DNA-binding"/>
    <property type="match status" value="1"/>
</dbReference>
<dbReference type="Proteomes" id="UP000184300">
    <property type="component" value="Unassembled WGS sequence"/>
</dbReference>
<accession>A0A1L9VZV7</accession>
<feature type="region of interest" description="Disordered" evidence="1">
    <location>
        <begin position="80"/>
        <end position="99"/>
    </location>
</feature>
<feature type="region of interest" description="Disordered" evidence="1">
    <location>
        <begin position="21"/>
        <end position="73"/>
    </location>
</feature>
<dbReference type="PANTHER" id="PTHR23246:SF24">
    <property type="entry name" value="MYB DNA-BINDING DOMAIN-CONTAINING PROTEIN"/>
    <property type="match status" value="1"/>
</dbReference>
<dbReference type="VEuPathDB" id="FungiDB:ASPGLDRAFT_62948"/>
<dbReference type="CDD" id="cd00167">
    <property type="entry name" value="SANT"/>
    <property type="match status" value="1"/>
</dbReference>
<name>A0A1L9VZV7_ASPGL</name>